<proteinExistence type="predicted"/>
<evidence type="ECO:0000313" key="2">
    <source>
        <dbReference type="Proteomes" id="UP000240760"/>
    </source>
</evidence>
<keyword evidence="2" id="KW-1185">Reference proteome</keyword>
<dbReference type="EMBL" id="KZ679128">
    <property type="protein sequence ID" value="PTB79436.1"/>
    <property type="molecule type" value="Genomic_DNA"/>
</dbReference>
<dbReference type="Proteomes" id="UP000240760">
    <property type="component" value="Unassembled WGS sequence"/>
</dbReference>
<reference evidence="1 2" key="1">
    <citation type="submission" date="2016-07" db="EMBL/GenBank/DDBJ databases">
        <title>Multiple horizontal gene transfer events from other fungi enriched the ability of initially mycotrophic Trichoderma (Ascomycota) to feed on dead plant biomass.</title>
        <authorList>
            <consortium name="DOE Joint Genome Institute"/>
            <person name="Aerts A."/>
            <person name="Atanasova L."/>
            <person name="Chenthamara K."/>
            <person name="Zhang J."/>
            <person name="Grujic M."/>
            <person name="Henrissat B."/>
            <person name="Kuo A."/>
            <person name="Salamov A."/>
            <person name="Lipzen A."/>
            <person name="Labutti K."/>
            <person name="Barry K."/>
            <person name="Miao Y."/>
            <person name="Rahimi M.J."/>
            <person name="Shen Q."/>
            <person name="Grigoriev I.V."/>
            <person name="Kubicek C.P."/>
            <person name="Druzhinina I.S."/>
        </authorList>
    </citation>
    <scope>NUCLEOTIDE SEQUENCE [LARGE SCALE GENOMIC DNA]</scope>
    <source>
        <strain evidence="1 2">ATCC 18648</strain>
    </source>
</reference>
<organism evidence="1 2">
    <name type="scientific">Trichoderma longibrachiatum ATCC 18648</name>
    <dbReference type="NCBI Taxonomy" id="983965"/>
    <lineage>
        <taxon>Eukaryota</taxon>
        <taxon>Fungi</taxon>
        <taxon>Dikarya</taxon>
        <taxon>Ascomycota</taxon>
        <taxon>Pezizomycotina</taxon>
        <taxon>Sordariomycetes</taxon>
        <taxon>Hypocreomycetidae</taxon>
        <taxon>Hypocreales</taxon>
        <taxon>Hypocreaceae</taxon>
        <taxon>Trichoderma</taxon>
    </lineage>
</organism>
<name>A0A2T4CD16_TRILO</name>
<accession>A0A2T4CD16</accession>
<protein>
    <submittedName>
        <fullName evidence="1">Uncharacterized protein</fullName>
    </submittedName>
</protein>
<dbReference type="AlphaFoldDB" id="A0A2T4CD16"/>
<gene>
    <name evidence="1" type="ORF">M440DRAFT_1169780</name>
</gene>
<evidence type="ECO:0000313" key="1">
    <source>
        <dbReference type="EMBL" id="PTB79436.1"/>
    </source>
</evidence>
<sequence>MLTLQCFVAQGKPAIHIPSRLTSFSITLGLVDVFYGSSPFWLGLASSANFITVNLPLRNDTMS</sequence>